<dbReference type="EMBL" id="AMZH03000560">
    <property type="protein sequence ID" value="RRT83108.1"/>
    <property type="molecule type" value="Genomic_DNA"/>
</dbReference>
<evidence type="ECO:0000256" key="1">
    <source>
        <dbReference type="SAM" id="MobiDB-lite"/>
    </source>
</evidence>
<dbReference type="Proteomes" id="UP000287651">
    <property type="component" value="Unassembled WGS sequence"/>
</dbReference>
<feature type="compositionally biased region" description="Basic and acidic residues" evidence="1">
    <location>
        <begin position="1"/>
        <end position="10"/>
    </location>
</feature>
<accession>A0A427B3Q1</accession>
<proteinExistence type="predicted"/>
<organism evidence="2 3">
    <name type="scientific">Ensete ventricosum</name>
    <name type="common">Abyssinian banana</name>
    <name type="synonym">Musa ensete</name>
    <dbReference type="NCBI Taxonomy" id="4639"/>
    <lineage>
        <taxon>Eukaryota</taxon>
        <taxon>Viridiplantae</taxon>
        <taxon>Streptophyta</taxon>
        <taxon>Embryophyta</taxon>
        <taxon>Tracheophyta</taxon>
        <taxon>Spermatophyta</taxon>
        <taxon>Magnoliopsida</taxon>
        <taxon>Liliopsida</taxon>
        <taxon>Zingiberales</taxon>
        <taxon>Musaceae</taxon>
        <taxon>Ensete</taxon>
    </lineage>
</organism>
<gene>
    <name evidence="2" type="ORF">B296_00000745</name>
</gene>
<reference evidence="2 3" key="1">
    <citation type="journal article" date="2014" name="Agronomy (Basel)">
        <title>A Draft Genome Sequence for Ensete ventricosum, the Drought-Tolerant Tree Against Hunger.</title>
        <authorList>
            <person name="Harrison J."/>
            <person name="Moore K.A."/>
            <person name="Paszkiewicz K."/>
            <person name="Jones T."/>
            <person name="Grant M."/>
            <person name="Ambacheew D."/>
            <person name="Muzemil S."/>
            <person name="Studholme D.J."/>
        </authorList>
    </citation>
    <scope>NUCLEOTIDE SEQUENCE [LARGE SCALE GENOMIC DNA]</scope>
</reference>
<name>A0A427B3Q1_ENSVE</name>
<evidence type="ECO:0000313" key="3">
    <source>
        <dbReference type="Proteomes" id="UP000287651"/>
    </source>
</evidence>
<feature type="compositionally biased region" description="Polar residues" evidence="1">
    <location>
        <begin position="11"/>
        <end position="24"/>
    </location>
</feature>
<protein>
    <submittedName>
        <fullName evidence="2">Uncharacterized protein</fullName>
    </submittedName>
</protein>
<comment type="caution">
    <text evidence="2">The sequence shown here is derived from an EMBL/GenBank/DDBJ whole genome shotgun (WGS) entry which is preliminary data.</text>
</comment>
<sequence>MHYRLTEGKRSSTNLPAETPNSGLTRGEVAVDAEKEDDDDDEREHRHRRPLPPSPFRRSRSRREAPHLGFPPIPSCIRYARFEPKCRKLSLSFPLRSFKFFRPRTKTA</sequence>
<dbReference type="AlphaFoldDB" id="A0A427B3Q1"/>
<feature type="region of interest" description="Disordered" evidence="1">
    <location>
        <begin position="1"/>
        <end position="73"/>
    </location>
</feature>
<evidence type="ECO:0000313" key="2">
    <source>
        <dbReference type="EMBL" id="RRT83108.1"/>
    </source>
</evidence>